<feature type="signal peptide" evidence="2">
    <location>
        <begin position="1"/>
        <end position="25"/>
    </location>
</feature>
<evidence type="ECO:0000256" key="1">
    <source>
        <dbReference type="SAM" id="MobiDB-lite"/>
    </source>
</evidence>
<dbReference type="PROSITE" id="PS50222">
    <property type="entry name" value="EF_HAND_2"/>
    <property type="match status" value="1"/>
</dbReference>
<protein>
    <submittedName>
        <fullName evidence="6">tRNA wybutosine-synthesizing protein 5-like</fullName>
    </submittedName>
</protein>
<feature type="chain" id="PRO_5034041948" evidence="2">
    <location>
        <begin position="26"/>
        <end position="476"/>
    </location>
</feature>
<dbReference type="Proteomes" id="UP000694845">
    <property type="component" value="Unplaced"/>
</dbReference>
<dbReference type="Gene3D" id="2.60.120.650">
    <property type="entry name" value="Cupin"/>
    <property type="match status" value="1"/>
</dbReference>
<dbReference type="PANTHER" id="PTHR12461:SF18">
    <property type="entry name" value="JMJC DOMAIN-CONTAINING PROTEIN"/>
    <property type="match status" value="1"/>
</dbReference>
<dbReference type="GO" id="GO:0005509">
    <property type="term" value="F:calcium ion binding"/>
    <property type="evidence" value="ECO:0007669"/>
    <property type="project" value="InterPro"/>
</dbReference>
<dbReference type="SUPFAM" id="SSF51197">
    <property type="entry name" value="Clavaminate synthase-like"/>
    <property type="match status" value="1"/>
</dbReference>
<dbReference type="InterPro" id="IPR002048">
    <property type="entry name" value="EF_hand_dom"/>
</dbReference>
<dbReference type="AlphaFoldDB" id="A0A8B7ZZM3"/>
<feature type="region of interest" description="Disordered" evidence="1">
    <location>
        <begin position="443"/>
        <end position="476"/>
    </location>
</feature>
<evidence type="ECO:0000313" key="5">
    <source>
        <dbReference type="Proteomes" id="UP000694845"/>
    </source>
</evidence>
<dbReference type="FunFam" id="2.60.120.650:FF:000025">
    <property type="entry name" value="Lysine-specific demethylase 8"/>
    <property type="match status" value="1"/>
</dbReference>
<proteinExistence type="predicted"/>
<keyword evidence="5" id="KW-1185">Reference proteome</keyword>
<evidence type="ECO:0000256" key="2">
    <source>
        <dbReference type="SAM" id="SignalP"/>
    </source>
</evidence>
<keyword evidence="2" id="KW-0732">Signal</keyword>
<evidence type="ECO:0000313" key="6">
    <source>
        <dbReference type="RefSeq" id="XP_022110884.1"/>
    </source>
</evidence>
<dbReference type="InterPro" id="IPR003347">
    <property type="entry name" value="JmjC_dom"/>
</dbReference>
<dbReference type="PANTHER" id="PTHR12461">
    <property type="entry name" value="HYPOXIA-INDUCIBLE FACTOR 1 ALPHA INHIBITOR-RELATED"/>
    <property type="match status" value="1"/>
</dbReference>
<dbReference type="KEGG" id="aplc:110990290"/>
<evidence type="ECO:0000259" key="4">
    <source>
        <dbReference type="PROSITE" id="PS51184"/>
    </source>
</evidence>
<evidence type="ECO:0000259" key="3">
    <source>
        <dbReference type="PROSITE" id="PS50222"/>
    </source>
</evidence>
<feature type="domain" description="EF-hand" evidence="3">
    <location>
        <begin position="375"/>
        <end position="410"/>
    </location>
</feature>
<sequence length="476" mass="55181">MKIAEIFPILSITIWLVASLHFSVAEDVQSTHSYGQSSSPTSFPPGHLKPLASESTRLPVSVIEEFPSPFEFFRDYVYPSVPVLVRQGARRSPAFRKWTDEYLKSLPESQELIRVEMRKVEERQLPRMEMPLAEFLDRYQTHDEYLVAKVPDYLKKDVLLPPSLQCAYITANMLETMLWISSGGTKSHLHTDYVDIINCVFRGQKDFLLVNYTRYRDQILYDHPEGFYSSVDVERVDLNKFPGLRNLEFLEAKVEAGDCLYLPFKWIHQVNSYGSNVAVNMWWNHQAYVVPTPESCGRPDPGLSLADVRFYFHEQPDAYKEGDLHPELAFVQYPSASLTAFMVEEEMESLTERQFLEFMDMILPGLDHSNIWTEEALNLTHQIFKILDIDGNGEITLQDAEEFPRDVNELNLFFINLGQKMMVLCDIVDGQISKQKEETLKRLQRDKVQDADKPFREPSSKIRQMNDRISVPKQEL</sequence>
<dbReference type="InterPro" id="IPR041667">
    <property type="entry name" value="Cupin_8"/>
</dbReference>
<organism evidence="5 6">
    <name type="scientific">Acanthaster planci</name>
    <name type="common">Crown-of-thorns starfish</name>
    <dbReference type="NCBI Taxonomy" id="133434"/>
    <lineage>
        <taxon>Eukaryota</taxon>
        <taxon>Metazoa</taxon>
        <taxon>Echinodermata</taxon>
        <taxon>Eleutherozoa</taxon>
        <taxon>Asterozoa</taxon>
        <taxon>Asteroidea</taxon>
        <taxon>Valvatacea</taxon>
        <taxon>Valvatida</taxon>
        <taxon>Acanthasteridae</taxon>
        <taxon>Acanthaster</taxon>
    </lineage>
</organism>
<dbReference type="Pfam" id="PF13621">
    <property type="entry name" value="Cupin_8"/>
    <property type="match status" value="1"/>
</dbReference>
<gene>
    <name evidence="6" type="primary">LOC110990290</name>
</gene>
<dbReference type="PROSITE" id="PS51184">
    <property type="entry name" value="JMJC"/>
    <property type="match status" value="1"/>
</dbReference>
<dbReference type="RefSeq" id="XP_022110884.1">
    <property type="nucleotide sequence ID" value="XM_022255192.1"/>
</dbReference>
<dbReference type="OMA" id="AYITANM"/>
<name>A0A8B7ZZM3_ACAPL</name>
<feature type="domain" description="JmjC" evidence="4">
    <location>
        <begin position="139"/>
        <end position="300"/>
    </location>
</feature>
<accession>A0A8B7ZZM3</accession>
<feature type="compositionally biased region" description="Basic and acidic residues" evidence="1">
    <location>
        <begin position="443"/>
        <end position="466"/>
    </location>
</feature>
<reference evidence="6" key="1">
    <citation type="submission" date="2025-08" db="UniProtKB">
        <authorList>
            <consortium name="RefSeq"/>
        </authorList>
    </citation>
    <scope>IDENTIFICATION</scope>
</reference>
<dbReference type="OrthoDB" id="415358at2759"/>
<dbReference type="GeneID" id="110990290"/>